<evidence type="ECO:0000259" key="1">
    <source>
        <dbReference type="Pfam" id="PF07929"/>
    </source>
</evidence>
<proteinExistence type="predicted"/>
<feature type="domain" description="Plasmid pRiA4b Orf3-like" evidence="1">
    <location>
        <begin position="13"/>
        <end position="221"/>
    </location>
</feature>
<sequence>MTPTAPSPARERFRLRITLVDSEPEIWRTLDVDGALRLGDLHDAIQLAMGWRDAHLHEFSELEPHPDTRALPQVGRPPRRWMPGDQVADAEDGLAFGGRVEQLIDEHAADVASVFAPTDGPIYYWYDFGDSWWHRIDLIEREHVDAPGASSPPWARRVELVAGAGRCPFEDSGGVHGYAEKLDTLADPASPEHAEIAAWVAGVIWPEPLVLPFEADAFDRDAADRELQLRFEVASDLSGLIRADGDGLVDEASPVVELLEGLPAPFRAALRARLRAEGALAPVQVETDAATRMVRPFTWLLGRIGDSGLALTKAGWMPPTVVHEGMTELGWLDDWIGASNREDITWPIRWLREAARRFGLVRVAKGRLLRTAAGTRLQGDPVGLWRHVAVASVGRQRSDAERMAVTLLAVEIACGRAGTLSEFGDAVANGLDLLGWSQPDGRPLDAYDGIELIRDTWHMLGDLGVFGAVSRFARSGDDAPTTEGRAFARAMLGIR</sequence>
<evidence type="ECO:0000313" key="3">
    <source>
        <dbReference type="Proteomes" id="UP000433071"/>
    </source>
</evidence>
<keyword evidence="3" id="KW-1185">Reference proteome</keyword>
<dbReference type="Gene3D" id="3.10.290.30">
    <property type="entry name" value="MM3350-like"/>
    <property type="match status" value="1"/>
</dbReference>
<dbReference type="InterPro" id="IPR024047">
    <property type="entry name" value="MM3350-like_sf"/>
</dbReference>
<dbReference type="PANTHER" id="PTHR41878:SF1">
    <property type="entry name" value="TNPR PROTEIN"/>
    <property type="match status" value="1"/>
</dbReference>
<dbReference type="Pfam" id="PF07929">
    <property type="entry name" value="PRiA4_ORF3"/>
    <property type="match status" value="1"/>
</dbReference>
<evidence type="ECO:0000313" key="2">
    <source>
        <dbReference type="EMBL" id="MTH69813.1"/>
    </source>
</evidence>
<dbReference type="AlphaFoldDB" id="A0A6I3MHM6"/>
<dbReference type="InterPro" id="IPR012912">
    <property type="entry name" value="Plasmid_pRiA4b_Orf3-like"/>
</dbReference>
<accession>A0A6I3MHM6</accession>
<protein>
    <submittedName>
        <fullName evidence="2">Plasmid pRiA4b ORF-3 family protein</fullName>
    </submittedName>
</protein>
<dbReference type="PANTHER" id="PTHR41878">
    <property type="entry name" value="LEXA REPRESSOR-RELATED"/>
    <property type="match status" value="1"/>
</dbReference>
<dbReference type="EMBL" id="WMLB01000035">
    <property type="protein sequence ID" value="MTH69813.1"/>
    <property type="molecule type" value="Genomic_DNA"/>
</dbReference>
<gene>
    <name evidence="2" type="ORF">GJ743_15690</name>
</gene>
<organism evidence="2 3">
    <name type="scientific">Agromyces bracchium</name>
    <dbReference type="NCBI Taxonomy" id="88376"/>
    <lineage>
        <taxon>Bacteria</taxon>
        <taxon>Bacillati</taxon>
        <taxon>Actinomycetota</taxon>
        <taxon>Actinomycetes</taxon>
        <taxon>Micrococcales</taxon>
        <taxon>Microbacteriaceae</taxon>
        <taxon>Agromyces</taxon>
    </lineage>
</organism>
<name>A0A6I3MHM6_9MICO</name>
<dbReference type="SUPFAM" id="SSF159941">
    <property type="entry name" value="MM3350-like"/>
    <property type="match status" value="1"/>
</dbReference>
<comment type="caution">
    <text evidence="2">The sequence shown here is derived from an EMBL/GenBank/DDBJ whole genome shotgun (WGS) entry which is preliminary data.</text>
</comment>
<dbReference type="Proteomes" id="UP000433071">
    <property type="component" value="Unassembled WGS sequence"/>
</dbReference>
<reference evidence="2 3" key="1">
    <citation type="submission" date="2019-11" db="EMBL/GenBank/DDBJ databases">
        <title>Agromyces kandeliae sp. nov., isolated from mangrove soil.</title>
        <authorList>
            <person name="Wang R."/>
        </authorList>
    </citation>
    <scope>NUCLEOTIDE SEQUENCE [LARGE SCALE GENOMIC DNA]</scope>
    <source>
        <strain evidence="2 3">JCM 11433</strain>
    </source>
</reference>